<keyword evidence="1" id="KW-0732">Signal</keyword>
<gene>
    <name evidence="2" type="ORF">NMN56_035950</name>
</gene>
<dbReference type="RefSeq" id="WP_274042533.1">
    <property type="nucleotide sequence ID" value="NZ_JANCPR020000054.1"/>
</dbReference>
<proteinExistence type="predicted"/>
<feature type="signal peptide" evidence="1">
    <location>
        <begin position="1"/>
        <end position="28"/>
    </location>
</feature>
<evidence type="ECO:0000256" key="1">
    <source>
        <dbReference type="SAM" id="SignalP"/>
    </source>
</evidence>
<keyword evidence="3" id="KW-1185">Reference proteome</keyword>
<dbReference type="Proteomes" id="UP001214441">
    <property type="component" value="Unassembled WGS sequence"/>
</dbReference>
<reference evidence="2 3" key="1">
    <citation type="submission" date="2023-05" db="EMBL/GenBank/DDBJ databases">
        <title>Streptantibioticus silvisoli sp. nov., acidotolerant actinomycetes 1 from pine litter.</title>
        <authorList>
            <person name="Swiecimska M."/>
            <person name="Golinska P."/>
            <person name="Sangal V."/>
            <person name="Wachnowicz B."/>
            <person name="Goodfellow M."/>
        </authorList>
    </citation>
    <scope>NUCLEOTIDE SEQUENCE [LARGE SCALE GENOMIC DNA]</scope>
    <source>
        <strain evidence="2 3">DSM 42109</strain>
    </source>
</reference>
<protein>
    <submittedName>
        <fullName evidence="2">Uncharacterized protein</fullName>
    </submittedName>
</protein>
<accession>A0ABT7A7D1</accession>
<name>A0ABT7A7D1_9ACTN</name>
<organism evidence="2 3">
    <name type="scientific">Streptomyces iconiensis</name>
    <dbReference type="NCBI Taxonomy" id="1384038"/>
    <lineage>
        <taxon>Bacteria</taxon>
        <taxon>Bacillati</taxon>
        <taxon>Actinomycetota</taxon>
        <taxon>Actinomycetes</taxon>
        <taxon>Kitasatosporales</taxon>
        <taxon>Streptomycetaceae</taxon>
        <taxon>Streptomyces</taxon>
    </lineage>
</organism>
<dbReference type="EMBL" id="JANCPR020000054">
    <property type="protein sequence ID" value="MDJ1137250.1"/>
    <property type="molecule type" value="Genomic_DNA"/>
</dbReference>
<evidence type="ECO:0000313" key="3">
    <source>
        <dbReference type="Proteomes" id="UP001214441"/>
    </source>
</evidence>
<evidence type="ECO:0000313" key="2">
    <source>
        <dbReference type="EMBL" id="MDJ1137250.1"/>
    </source>
</evidence>
<comment type="caution">
    <text evidence="2">The sequence shown here is derived from an EMBL/GenBank/DDBJ whole genome shotgun (WGS) entry which is preliminary data.</text>
</comment>
<sequence length="96" mass="9552">MRGRVTAAFSALAAAGVLILAGPQSAQAATGELVINGQRYQNPSGCYPVPGQASIENHTDARITLYMDAGCAGSLAGTINAGGGATLAPVYGVYVP</sequence>
<feature type="chain" id="PRO_5045880242" evidence="1">
    <location>
        <begin position="29"/>
        <end position="96"/>
    </location>
</feature>